<dbReference type="InterPro" id="IPR043504">
    <property type="entry name" value="Peptidase_S1_PA_chymotrypsin"/>
</dbReference>
<dbReference type="InterPro" id="IPR009003">
    <property type="entry name" value="Peptidase_S1_PA"/>
</dbReference>
<dbReference type="Gene3D" id="2.40.10.10">
    <property type="entry name" value="Trypsin-like serine proteases"/>
    <property type="match status" value="1"/>
</dbReference>
<evidence type="ECO:0000259" key="3">
    <source>
        <dbReference type="PROSITE" id="PS50240"/>
    </source>
</evidence>
<dbReference type="GO" id="GO:0006508">
    <property type="term" value="P:proteolysis"/>
    <property type="evidence" value="ECO:0007669"/>
    <property type="project" value="InterPro"/>
</dbReference>
<gene>
    <name evidence="4" type="primary">CELA1</name>
    <name evidence="4" type="ORF">H4R34_001154</name>
</gene>
<evidence type="ECO:0000256" key="1">
    <source>
        <dbReference type="ARBA" id="ARBA00007664"/>
    </source>
</evidence>
<dbReference type="PANTHER" id="PTHR24276">
    <property type="entry name" value="POLYSERASE-RELATED"/>
    <property type="match status" value="1"/>
</dbReference>
<dbReference type="Pfam" id="PF00089">
    <property type="entry name" value="Trypsin"/>
    <property type="match status" value="1"/>
</dbReference>
<dbReference type="PROSITE" id="PS00134">
    <property type="entry name" value="TRYPSIN_HIS"/>
    <property type="match status" value="1"/>
</dbReference>
<protein>
    <submittedName>
        <fullName evidence="4">Chymotrypsin-like elastase member 1</fullName>
    </submittedName>
</protein>
<feature type="domain" description="Peptidase S1" evidence="3">
    <location>
        <begin position="17"/>
        <end position="259"/>
    </location>
</feature>
<accession>A0A9W8BBY8</accession>
<comment type="caution">
    <text evidence="4">The sequence shown here is derived from an EMBL/GenBank/DDBJ whole genome shotgun (WGS) entry which is preliminary data.</text>
</comment>
<keyword evidence="5" id="KW-1185">Reference proteome</keyword>
<evidence type="ECO:0000313" key="4">
    <source>
        <dbReference type="EMBL" id="KAJ1983640.1"/>
    </source>
</evidence>
<dbReference type="EMBL" id="JANBQB010000046">
    <property type="protein sequence ID" value="KAJ1983640.1"/>
    <property type="molecule type" value="Genomic_DNA"/>
</dbReference>
<evidence type="ECO:0000313" key="5">
    <source>
        <dbReference type="Proteomes" id="UP001151582"/>
    </source>
</evidence>
<dbReference type="Proteomes" id="UP001151582">
    <property type="component" value="Unassembled WGS sequence"/>
</dbReference>
<dbReference type="PANTHER" id="PTHR24276:SF96">
    <property type="entry name" value="PEPTIDASE S1 DOMAIN-CONTAINING PROTEIN"/>
    <property type="match status" value="1"/>
</dbReference>
<dbReference type="InterPro" id="IPR018114">
    <property type="entry name" value="TRYPSIN_HIS"/>
</dbReference>
<dbReference type="InterPro" id="IPR001254">
    <property type="entry name" value="Trypsin_dom"/>
</dbReference>
<comment type="similarity">
    <text evidence="1">Belongs to the peptidase S1 family.</text>
</comment>
<evidence type="ECO:0000256" key="2">
    <source>
        <dbReference type="ARBA" id="ARBA00023157"/>
    </source>
</evidence>
<dbReference type="SUPFAM" id="SSF50494">
    <property type="entry name" value="Trypsin-like serine proteases"/>
    <property type="match status" value="1"/>
</dbReference>
<keyword evidence="2" id="KW-1015">Disulfide bond</keyword>
<sequence length="308" mass="34451">MMCSGVSGEPSRLHRRIVGGTLAQAHDLPLVVQVVTRDSHANLTRTCSGFFVDSTHVLTAAHCVQDGAKKPLLPNHIFIRGSQQASSTELQRVQSVHPYFVSNYVNDITILRLQSPYTLEARPPQTFSRSRPTPGKVLRVGGWGLQTKTPSIDEKRTYEDDRLQYADFEVIPCRLPFKMSQRSMDYFLLCTPANPERRINIGDSGGPIVSFHNGQWVIHGMVLLYYQPSINQITPLATGWVAVFARLEPYMHWIQSITHQSAEALTGTAGEFSDPIEYMDYLHTAAATSHIWSVRILGLSVLLSLHLI</sequence>
<dbReference type="InterPro" id="IPR001314">
    <property type="entry name" value="Peptidase_S1A"/>
</dbReference>
<dbReference type="PRINTS" id="PR00722">
    <property type="entry name" value="CHYMOTRYPSIN"/>
</dbReference>
<reference evidence="4" key="1">
    <citation type="submission" date="2022-07" db="EMBL/GenBank/DDBJ databases">
        <title>Phylogenomic reconstructions and comparative analyses of Kickxellomycotina fungi.</title>
        <authorList>
            <person name="Reynolds N.K."/>
            <person name="Stajich J.E."/>
            <person name="Barry K."/>
            <person name="Grigoriev I.V."/>
            <person name="Crous P."/>
            <person name="Smith M.E."/>
        </authorList>
    </citation>
    <scope>NUCLEOTIDE SEQUENCE</scope>
    <source>
        <strain evidence="4">RSA 567</strain>
    </source>
</reference>
<dbReference type="InterPro" id="IPR050430">
    <property type="entry name" value="Peptidase_S1"/>
</dbReference>
<dbReference type="PROSITE" id="PS50240">
    <property type="entry name" value="TRYPSIN_DOM"/>
    <property type="match status" value="1"/>
</dbReference>
<dbReference type="AlphaFoldDB" id="A0A9W8BBY8"/>
<dbReference type="GO" id="GO:0004252">
    <property type="term" value="F:serine-type endopeptidase activity"/>
    <property type="evidence" value="ECO:0007669"/>
    <property type="project" value="InterPro"/>
</dbReference>
<proteinExistence type="inferred from homology"/>
<name>A0A9W8BBY8_9FUNG</name>
<dbReference type="OrthoDB" id="6380398at2759"/>
<organism evidence="4 5">
    <name type="scientific">Dimargaris verticillata</name>
    <dbReference type="NCBI Taxonomy" id="2761393"/>
    <lineage>
        <taxon>Eukaryota</taxon>
        <taxon>Fungi</taxon>
        <taxon>Fungi incertae sedis</taxon>
        <taxon>Zoopagomycota</taxon>
        <taxon>Kickxellomycotina</taxon>
        <taxon>Dimargaritomycetes</taxon>
        <taxon>Dimargaritales</taxon>
        <taxon>Dimargaritaceae</taxon>
        <taxon>Dimargaris</taxon>
    </lineage>
</organism>
<dbReference type="SMART" id="SM00020">
    <property type="entry name" value="Tryp_SPc"/>
    <property type="match status" value="1"/>
</dbReference>